<gene>
    <name evidence="3" type="ORF">QQ91_012250</name>
</gene>
<dbReference type="Gene3D" id="2.40.160.20">
    <property type="match status" value="1"/>
</dbReference>
<dbReference type="SUPFAM" id="SSF56925">
    <property type="entry name" value="OMPA-like"/>
    <property type="match status" value="1"/>
</dbReference>
<comment type="caution">
    <text evidence="3">The sequence shown here is derived from an EMBL/GenBank/DDBJ whole genome shotgun (WGS) entry which is preliminary data.</text>
</comment>
<feature type="domain" description="Outer membrane protein beta-barrel" evidence="2">
    <location>
        <begin position="195"/>
        <end position="366"/>
    </location>
</feature>
<protein>
    <submittedName>
        <fullName evidence="3">Porin family protein</fullName>
    </submittedName>
</protein>
<reference evidence="3" key="1">
    <citation type="submission" date="2014-11" db="EMBL/GenBank/DDBJ databases">
        <authorList>
            <person name="Malar M.C."/>
            <person name="Sen D."/>
            <person name="Tripathy S."/>
        </authorList>
    </citation>
    <scope>NUCLEOTIDE SEQUENCE</scope>
    <source>
        <strain evidence="3">BDU141951</strain>
    </source>
</reference>
<dbReference type="InterPro" id="IPR027385">
    <property type="entry name" value="Beta-barrel_OMP"/>
</dbReference>
<dbReference type="AlphaFoldDB" id="A0A0C1V6M0"/>
<dbReference type="InterPro" id="IPR011250">
    <property type="entry name" value="OMP/PagP_B-barrel"/>
</dbReference>
<proteinExistence type="predicted"/>
<reference evidence="3" key="3">
    <citation type="submission" date="2020-02" db="EMBL/GenBank/DDBJ databases">
        <authorList>
            <person name="Sarangi A.N."/>
            <person name="Ghosh S."/>
            <person name="Mukherjee M."/>
            <person name="Tripathy S."/>
        </authorList>
    </citation>
    <scope>NUCLEOTIDE SEQUENCE</scope>
    <source>
        <strain evidence="3">BDU141951</strain>
    </source>
</reference>
<dbReference type="EMBL" id="JTHE02000003">
    <property type="protein sequence ID" value="NEV67887.1"/>
    <property type="molecule type" value="Genomic_DNA"/>
</dbReference>
<keyword evidence="1" id="KW-0732">Signal</keyword>
<evidence type="ECO:0000259" key="2">
    <source>
        <dbReference type="Pfam" id="PF13505"/>
    </source>
</evidence>
<name>A0A0C1V6M0_9CYAN</name>
<sequence>MKYSRLWLLQLAVLTGATALTPTAQASTATLVKQAVEQPVTASTLTEPETSRERSLGVNLAEALAAEPTSTTTTSAETVSDLSEPGLNAAPVPAATTLMDLEAVANAMTPVTAAESLTVVELVEPGTGNTWAPAQSASALSDQGTAIAQTIPATQTTTGWYVSLAPEIVFGYDVDIDGGNVAVPVIPAPGLPPIGITTVPLDTSLDTDTGFGVSGAVGYRFDNARVEFEVGYNNNNVDSITVNNIDASADGDIGNWKFLINGYYDFPTASRFSPYVGGGAGLAVLSANDVSATLPPFGEVSIDDSDSSFIFQFKAGAGYDITDELTAFLNYRLMGIPGQSFEALGTDLDADTLFIHSLQLGARYEF</sequence>
<accession>A0A0C1V6M0</accession>
<evidence type="ECO:0000256" key="1">
    <source>
        <dbReference type="ARBA" id="ARBA00022729"/>
    </source>
</evidence>
<dbReference type="Pfam" id="PF13505">
    <property type="entry name" value="OMP_b-brl"/>
    <property type="match status" value="1"/>
</dbReference>
<organism evidence="3">
    <name type="scientific">Lyngbya confervoides BDU141951</name>
    <dbReference type="NCBI Taxonomy" id="1574623"/>
    <lineage>
        <taxon>Bacteria</taxon>
        <taxon>Bacillati</taxon>
        <taxon>Cyanobacteriota</taxon>
        <taxon>Cyanophyceae</taxon>
        <taxon>Oscillatoriophycideae</taxon>
        <taxon>Oscillatoriales</taxon>
        <taxon>Microcoleaceae</taxon>
        <taxon>Lyngbya</taxon>
    </lineage>
</organism>
<evidence type="ECO:0000313" key="3">
    <source>
        <dbReference type="EMBL" id="NEV67887.1"/>
    </source>
</evidence>
<reference evidence="3" key="2">
    <citation type="journal article" date="2015" name="Genome Announc.">
        <title>Draft Genome Sequence of Filamentous Marine Cyanobacterium Lyngbya confervoides Strain BDU141951.</title>
        <authorList>
            <person name="Chandrababunaidu M.M."/>
            <person name="Sen D."/>
            <person name="Tripathy S."/>
        </authorList>
    </citation>
    <scope>NUCLEOTIDE SEQUENCE</scope>
    <source>
        <strain evidence="3">BDU141951</strain>
    </source>
</reference>